<dbReference type="KEGG" id="csur:N24_0238"/>
<dbReference type="PANTHER" id="PTHR30506:SF3">
    <property type="entry name" value="UPF0126 INNER MEMBRANE PROTEIN YADS-RELATED"/>
    <property type="match status" value="1"/>
</dbReference>
<protein>
    <recommendedName>
        <fullName evidence="8">Glycine transporter domain-containing protein</fullName>
    </recommendedName>
</protein>
<dbReference type="EMBL" id="AP017369">
    <property type="protein sequence ID" value="BAU94500.1"/>
    <property type="molecule type" value="Genomic_DNA"/>
</dbReference>
<feature type="domain" description="Glycine transporter" evidence="8">
    <location>
        <begin position="106"/>
        <end position="178"/>
    </location>
</feature>
<dbReference type="RefSeq" id="WP_096453612.1">
    <property type="nucleotide sequence ID" value="NZ_AP017369.1"/>
</dbReference>
<comment type="similarity">
    <text evidence="2">Belongs to the UPF0126 family.</text>
</comment>
<dbReference type="PANTHER" id="PTHR30506">
    <property type="entry name" value="INNER MEMBRANE PROTEIN"/>
    <property type="match status" value="1"/>
</dbReference>
<dbReference type="AlphaFoldDB" id="A0A160PQI4"/>
<keyword evidence="3" id="KW-1003">Cell membrane</keyword>
<evidence type="ECO:0000259" key="8">
    <source>
        <dbReference type="Pfam" id="PF03458"/>
    </source>
</evidence>
<feature type="transmembrane region" description="Helical" evidence="7">
    <location>
        <begin position="183"/>
        <end position="204"/>
    </location>
</feature>
<evidence type="ECO:0000256" key="4">
    <source>
        <dbReference type="ARBA" id="ARBA00022692"/>
    </source>
</evidence>
<evidence type="ECO:0000256" key="6">
    <source>
        <dbReference type="ARBA" id="ARBA00023136"/>
    </source>
</evidence>
<feature type="transmembrane region" description="Helical" evidence="7">
    <location>
        <begin position="15"/>
        <end position="35"/>
    </location>
</feature>
<keyword evidence="6 7" id="KW-0472">Membrane</keyword>
<keyword evidence="10" id="KW-1185">Reference proteome</keyword>
<feature type="transmembrane region" description="Helical" evidence="7">
    <location>
        <begin position="132"/>
        <end position="149"/>
    </location>
</feature>
<proteinExistence type="inferred from homology"/>
<gene>
    <name evidence="9" type="ORF">N24_0238</name>
</gene>
<evidence type="ECO:0000256" key="1">
    <source>
        <dbReference type="ARBA" id="ARBA00004651"/>
    </source>
</evidence>
<keyword evidence="5 7" id="KW-1133">Transmembrane helix</keyword>
<evidence type="ECO:0000256" key="3">
    <source>
        <dbReference type="ARBA" id="ARBA00022475"/>
    </source>
</evidence>
<evidence type="ECO:0000256" key="7">
    <source>
        <dbReference type="SAM" id="Phobius"/>
    </source>
</evidence>
<name>A0A160PQI4_9CORY</name>
<accession>A0A160PQI4</accession>
<comment type="subcellular location">
    <subcellularLocation>
        <location evidence="1">Cell membrane</location>
        <topology evidence="1">Multi-pass membrane protein</topology>
    </subcellularLocation>
</comment>
<evidence type="ECO:0000313" key="9">
    <source>
        <dbReference type="EMBL" id="BAU94500.1"/>
    </source>
</evidence>
<feature type="transmembrane region" description="Helical" evidence="7">
    <location>
        <begin position="156"/>
        <end position="177"/>
    </location>
</feature>
<evidence type="ECO:0000256" key="5">
    <source>
        <dbReference type="ARBA" id="ARBA00022989"/>
    </source>
</evidence>
<dbReference type="Pfam" id="PF03458">
    <property type="entry name" value="Gly_transporter"/>
    <property type="match status" value="2"/>
</dbReference>
<reference evidence="9 10" key="1">
    <citation type="submission" date="2016-02" db="EMBL/GenBank/DDBJ databases">
        <title>Corynebacterium glutamicum N24 whole genome sequencing project.</title>
        <authorList>
            <person name="Matsutani M."/>
            <person name="Nangtapong N."/>
            <person name="Yakushi T."/>
            <person name="Matsushita K."/>
        </authorList>
    </citation>
    <scope>NUCLEOTIDE SEQUENCE [LARGE SCALE GENOMIC DNA]</scope>
    <source>
        <strain evidence="9 10">N24</strain>
    </source>
</reference>
<keyword evidence="4 7" id="KW-0812">Transmembrane</keyword>
<dbReference type="InterPro" id="IPR005115">
    <property type="entry name" value="Gly_transporter"/>
</dbReference>
<evidence type="ECO:0000313" key="10">
    <source>
        <dbReference type="Proteomes" id="UP000218244"/>
    </source>
</evidence>
<dbReference type="GO" id="GO:0005886">
    <property type="term" value="C:plasma membrane"/>
    <property type="evidence" value="ECO:0007669"/>
    <property type="project" value="UniProtKB-SubCell"/>
</dbReference>
<evidence type="ECO:0000256" key="2">
    <source>
        <dbReference type="ARBA" id="ARBA00008193"/>
    </source>
</evidence>
<feature type="domain" description="Glycine transporter" evidence="8">
    <location>
        <begin position="19"/>
        <end position="91"/>
    </location>
</feature>
<feature type="transmembrane region" description="Helical" evidence="7">
    <location>
        <begin position="42"/>
        <end position="64"/>
    </location>
</feature>
<sequence>MDLALAHVDSTVSGLYDSLDLIGVLLNGIIGGTIARQRGYDIIGFLFLALFSALGGGMIRDMLIQRGTVAAIDNQIYLALAFTGALIAVAVNFKGHLWELFKVHGDAIVLGVWAVTGSVKAMNFGVAPLPSIFMGVLTAVGGGMVRDVVTGQTPSIFGGGTLYAVPATLSATSMVVFHSFDQVILGMIISPLLGIALAVLAYWCGWVIPVNTDFAPVNLTVSQLRSMLSKAEKKGWKERGKEDLS</sequence>
<dbReference type="Proteomes" id="UP000218244">
    <property type="component" value="Chromosome"/>
</dbReference>
<feature type="transmembrane region" description="Helical" evidence="7">
    <location>
        <begin position="76"/>
        <end position="95"/>
    </location>
</feature>
<organism evidence="9 10">
    <name type="scientific">Corynebacterium suranareeae</name>
    <dbReference type="NCBI Taxonomy" id="2506452"/>
    <lineage>
        <taxon>Bacteria</taxon>
        <taxon>Bacillati</taxon>
        <taxon>Actinomycetota</taxon>
        <taxon>Actinomycetes</taxon>
        <taxon>Mycobacteriales</taxon>
        <taxon>Corynebacteriaceae</taxon>
        <taxon>Corynebacterium</taxon>
    </lineage>
</organism>